<dbReference type="OrthoDB" id="9802228at2"/>
<evidence type="ECO:0000256" key="5">
    <source>
        <dbReference type="ARBA" id="ARBA00023204"/>
    </source>
</evidence>
<dbReference type="CDD" id="cd06445">
    <property type="entry name" value="ATase"/>
    <property type="match status" value="1"/>
</dbReference>
<dbReference type="EMBL" id="SNXS01000004">
    <property type="protein sequence ID" value="TDP63722.1"/>
    <property type="molecule type" value="Genomic_DNA"/>
</dbReference>
<evidence type="ECO:0000256" key="2">
    <source>
        <dbReference type="ARBA" id="ARBA00022603"/>
    </source>
</evidence>
<evidence type="ECO:0000313" key="9">
    <source>
        <dbReference type="Proteomes" id="UP000295361"/>
    </source>
</evidence>
<dbReference type="InterPro" id="IPR036631">
    <property type="entry name" value="MGMT_N_sf"/>
</dbReference>
<dbReference type="GO" id="GO:0003908">
    <property type="term" value="F:methylated-DNA-[protein]-cysteine S-methyltransferase activity"/>
    <property type="evidence" value="ECO:0007669"/>
    <property type="project" value="UniProtKB-EC"/>
</dbReference>
<dbReference type="SUPFAM" id="SSF53155">
    <property type="entry name" value="Methylated DNA-protein cysteine methyltransferase domain"/>
    <property type="match status" value="1"/>
</dbReference>
<organism evidence="8 9">
    <name type="scientific">Roseateles toxinivorans</name>
    <dbReference type="NCBI Taxonomy" id="270368"/>
    <lineage>
        <taxon>Bacteria</taxon>
        <taxon>Pseudomonadati</taxon>
        <taxon>Pseudomonadota</taxon>
        <taxon>Betaproteobacteria</taxon>
        <taxon>Burkholderiales</taxon>
        <taxon>Sphaerotilaceae</taxon>
        <taxon>Roseateles</taxon>
    </lineage>
</organism>
<evidence type="ECO:0000256" key="6">
    <source>
        <dbReference type="ARBA" id="ARBA00049348"/>
    </source>
</evidence>
<evidence type="ECO:0000259" key="7">
    <source>
        <dbReference type="Pfam" id="PF01035"/>
    </source>
</evidence>
<dbReference type="Gene3D" id="1.10.10.10">
    <property type="entry name" value="Winged helix-like DNA-binding domain superfamily/Winged helix DNA-binding domain"/>
    <property type="match status" value="1"/>
</dbReference>
<feature type="domain" description="Methylated-DNA-[protein]-cysteine S-methyltransferase DNA binding" evidence="7">
    <location>
        <begin position="89"/>
        <end position="170"/>
    </location>
</feature>
<dbReference type="InterPro" id="IPR001497">
    <property type="entry name" value="MethylDNA_cys_MeTrfase_AS"/>
</dbReference>
<proteinExistence type="predicted"/>
<accession>A0A4R6QKH0</accession>
<gene>
    <name evidence="8" type="ORF">DES47_1043</name>
</gene>
<keyword evidence="9" id="KW-1185">Reference proteome</keyword>
<comment type="caution">
    <text evidence="8">The sequence shown here is derived from an EMBL/GenBank/DDBJ whole genome shotgun (WGS) entry which is preliminary data.</text>
</comment>
<protein>
    <submittedName>
        <fullName evidence="8">Methylated-DNA-[protein]-cysteine S-methyltransferase</fullName>
    </submittedName>
</protein>
<evidence type="ECO:0000256" key="1">
    <source>
        <dbReference type="ARBA" id="ARBA00001286"/>
    </source>
</evidence>
<evidence type="ECO:0000256" key="4">
    <source>
        <dbReference type="ARBA" id="ARBA00022763"/>
    </source>
</evidence>
<keyword evidence="4" id="KW-0227">DNA damage</keyword>
<dbReference type="AlphaFoldDB" id="A0A4R6QKH0"/>
<keyword evidence="3 8" id="KW-0808">Transferase</keyword>
<reference evidence="8 9" key="1">
    <citation type="submission" date="2019-03" db="EMBL/GenBank/DDBJ databases">
        <title>Genomic Encyclopedia of Type Strains, Phase IV (KMG-IV): sequencing the most valuable type-strain genomes for metagenomic binning, comparative biology and taxonomic classification.</title>
        <authorList>
            <person name="Goeker M."/>
        </authorList>
    </citation>
    <scope>NUCLEOTIDE SEQUENCE [LARGE SCALE GENOMIC DNA]</scope>
    <source>
        <strain evidence="8 9">DSM 16998</strain>
    </source>
</reference>
<keyword evidence="2 8" id="KW-0489">Methyltransferase</keyword>
<dbReference type="InParanoid" id="A0A4R6QKH0"/>
<dbReference type="InterPro" id="IPR014048">
    <property type="entry name" value="MethylDNA_cys_MeTrfase_DNA-bd"/>
</dbReference>
<dbReference type="InterPro" id="IPR036217">
    <property type="entry name" value="MethylDNA_cys_MeTrfase_DNAb"/>
</dbReference>
<comment type="catalytic activity">
    <reaction evidence="1">
        <text>a 4-O-methyl-thymidine in DNA + L-cysteinyl-[protein] = a thymidine in DNA + S-methyl-L-cysteinyl-[protein]</text>
        <dbReference type="Rhea" id="RHEA:53428"/>
        <dbReference type="Rhea" id="RHEA-COMP:10131"/>
        <dbReference type="Rhea" id="RHEA-COMP:10132"/>
        <dbReference type="Rhea" id="RHEA-COMP:13555"/>
        <dbReference type="Rhea" id="RHEA-COMP:13556"/>
        <dbReference type="ChEBI" id="CHEBI:29950"/>
        <dbReference type="ChEBI" id="CHEBI:82612"/>
        <dbReference type="ChEBI" id="CHEBI:137386"/>
        <dbReference type="ChEBI" id="CHEBI:137387"/>
        <dbReference type="EC" id="2.1.1.63"/>
    </reaction>
</comment>
<dbReference type="SUPFAM" id="SSF46767">
    <property type="entry name" value="Methylated DNA-protein cysteine methyltransferase, C-terminal domain"/>
    <property type="match status" value="1"/>
</dbReference>
<dbReference type="Pfam" id="PF01035">
    <property type="entry name" value="DNA_binding_1"/>
    <property type="match status" value="1"/>
</dbReference>
<sequence length="182" mass="19340">MAQIQGFALFDTALGWAGIAWGEAGIARVQLPDASAADTRARMQRLCVGVPEREPPPEVQAVVDGVTRLLAEGSGDLSQVRLDWSEVPDFHRRVYEIALAIPPGCTLSYGDIAMRLGDVALSRAVGQALGRNPFAPVVPCHRVLGAGGKMTGFSASGGVTTKQRMLLIENARLGCEPDLFDL</sequence>
<comment type="catalytic activity">
    <reaction evidence="6">
        <text>a 6-O-methyl-2'-deoxyguanosine in DNA + L-cysteinyl-[protein] = S-methyl-L-cysteinyl-[protein] + a 2'-deoxyguanosine in DNA</text>
        <dbReference type="Rhea" id="RHEA:24000"/>
        <dbReference type="Rhea" id="RHEA-COMP:10131"/>
        <dbReference type="Rhea" id="RHEA-COMP:10132"/>
        <dbReference type="Rhea" id="RHEA-COMP:11367"/>
        <dbReference type="Rhea" id="RHEA-COMP:11368"/>
        <dbReference type="ChEBI" id="CHEBI:29950"/>
        <dbReference type="ChEBI" id="CHEBI:82612"/>
        <dbReference type="ChEBI" id="CHEBI:85445"/>
        <dbReference type="ChEBI" id="CHEBI:85448"/>
        <dbReference type="EC" id="2.1.1.63"/>
    </reaction>
</comment>
<dbReference type="GO" id="GO:0032259">
    <property type="term" value="P:methylation"/>
    <property type="evidence" value="ECO:0007669"/>
    <property type="project" value="UniProtKB-KW"/>
</dbReference>
<dbReference type="InterPro" id="IPR036388">
    <property type="entry name" value="WH-like_DNA-bd_sf"/>
</dbReference>
<keyword evidence="5" id="KW-0234">DNA repair</keyword>
<dbReference type="RefSeq" id="WP_133701594.1">
    <property type="nucleotide sequence ID" value="NZ_SNXS01000004.1"/>
</dbReference>
<name>A0A4R6QKH0_9BURK</name>
<dbReference type="Proteomes" id="UP000295361">
    <property type="component" value="Unassembled WGS sequence"/>
</dbReference>
<dbReference type="PANTHER" id="PTHR10815">
    <property type="entry name" value="METHYLATED-DNA--PROTEIN-CYSTEINE METHYLTRANSFERASE"/>
    <property type="match status" value="1"/>
</dbReference>
<dbReference type="NCBIfam" id="TIGR00589">
    <property type="entry name" value="ogt"/>
    <property type="match status" value="1"/>
</dbReference>
<dbReference type="GO" id="GO:0006281">
    <property type="term" value="P:DNA repair"/>
    <property type="evidence" value="ECO:0007669"/>
    <property type="project" value="UniProtKB-KW"/>
</dbReference>
<evidence type="ECO:0000256" key="3">
    <source>
        <dbReference type="ARBA" id="ARBA00022679"/>
    </source>
</evidence>
<dbReference type="PROSITE" id="PS00374">
    <property type="entry name" value="MGMT"/>
    <property type="match status" value="1"/>
</dbReference>
<evidence type="ECO:0000313" key="8">
    <source>
        <dbReference type="EMBL" id="TDP63722.1"/>
    </source>
</evidence>
<dbReference type="PANTHER" id="PTHR10815:SF5">
    <property type="entry name" value="METHYLATED-DNA--PROTEIN-CYSTEINE METHYLTRANSFERASE"/>
    <property type="match status" value="1"/>
</dbReference>